<sequence>MPTHRDRSRSRSGSPQRQRYRSHSRTPPVTLPHGAEPISEADYFRKSDEFRVWLREERRKYLDELSSDKARSHFRKFVKAWNRGKLSNSLYAGVDRSSTSASSQTAYKWGFASKNKTKADEVALQTVKEEINSATWGSSSSRRRARNDDALDDGHSSRASRIQGPTLPTTADLTYARELAEGHGAEDRAYKRKRDKMEARDRVEDMVGPKEVGKEAMLEKKRARRENDKAFRDDKDGGGLEVDESTLLGGGDSFKDRIAKRDAARQRGESARQEKANAIRERASVMREKEKATMDMFQQLAKQRFG</sequence>
<protein>
    <submittedName>
        <fullName evidence="1">Uncharacterized protein</fullName>
    </submittedName>
</protein>
<gene>
    <name evidence="1" type="ORF">BDN72DRAFT_888162</name>
</gene>
<name>A0ACD3AY82_9AGAR</name>
<keyword evidence="2" id="KW-1185">Reference proteome</keyword>
<dbReference type="Proteomes" id="UP000308600">
    <property type="component" value="Unassembled WGS sequence"/>
</dbReference>
<proteinExistence type="predicted"/>
<evidence type="ECO:0000313" key="2">
    <source>
        <dbReference type="Proteomes" id="UP000308600"/>
    </source>
</evidence>
<reference evidence="1 2" key="1">
    <citation type="journal article" date="2019" name="Nat. Ecol. Evol.">
        <title>Megaphylogeny resolves global patterns of mushroom evolution.</title>
        <authorList>
            <person name="Varga T."/>
            <person name="Krizsan K."/>
            <person name="Foldi C."/>
            <person name="Dima B."/>
            <person name="Sanchez-Garcia M."/>
            <person name="Sanchez-Ramirez S."/>
            <person name="Szollosi G.J."/>
            <person name="Szarkandi J.G."/>
            <person name="Papp V."/>
            <person name="Albert L."/>
            <person name="Andreopoulos W."/>
            <person name="Angelini C."/>
            <person name="Antonin V."/>
            <person name="Barry K.W."/>
            <person name="Bougher N.L."/>
            <person name="Buchanan P."/>
            <person name="Buyck B."/>
            <person name="Bense V."/>
            <person name="Catcheside P."/>
            <person name="Chovatia M."/>
            <person name="Cooper J."/>
            <person name="Damon W."/>
            <person name="Desjardin D."/>
            <person name="Finy P."/>
            <person name="Geml J."/>
            <person name="Haridas S."/>
            <person name="Hughes K."/>
            <person name="Justo A."/>
            <person name="Karasinski D."/>
            <person name="Kautmanova I."/>
            <person name="Kiss B."/>
            <person name="Kocsube S."/>
            <person name="Kotiranta H."/>
            <person name="LaButti K.M."/>
            <person name="Lechner B.E."/>
            <person name="Liimatainen K."/>
            <person name="Lipzen A."/>
            <person name="Lukacs Z."/>
            <person name="Mihaltcheva S."/>
            <person name="Morgado L.N."/>
            <person name="Niskanen T."/>
            <person name="Noordeloos M.E."/>
            <person name="Ohm R.A."/>
            <person name="Ortiz-Santana B."/>
            <person name="Ovrebo C."/>
            <person name="Racz N."/>
            <person name="Riley R."/>
            <person name="Savchenko A."/>
            <person name="Shiryaev A."/>
            <person name="Soop K."/>
            <person name="Spirin V."/>
            <person name="Szebenyi C."/>
            <person name="Tomsovsky M."/>
            <person name="Tulloss R.E."/>
            <person name="Uehling J."/>
            <person name="Grigoriev I.V."/>
            <person name="Vagvolgyi C."/>
            <person name="Papp T."/>
            <person name="Martin F.M."/>
            <person name="Miettinen O."/>
            <person name="Hibbett D.S."/>
            <person name="Nagy L.G."/>
        </authorList>
    </citation>
    <scope>NUCLEOTIDE SEQUENCE [LARGE SCALE GENOMIC DNA]</scope>
    <source>
        <strain evidence="1 2">NL-1719</strain>
    </source>
</reference>
<organism evidence="1 2">
    <name type="scientific">Pluteus cervinus</name>
    <dbReference type="NCBI Taxonomy" id="181527"/>
    <lineage>
        <taxon>Eukaryota</taxon>
        <taxon>Fungi</taxon>
        <taxon>Dikarya</taxon>
        <taxon>Basidiomycota</taxon>
        <taxon>Agaricomycotina</taxon>
        <taxon>Agaricomycetes</taxon>
        <taxon>Agaricomycetidae</taxon>
        <taxon>Agaricales</taxon>
        <taxon>Pluteineae</taxon>
        <taxon>Pluteaceae</taxon>
        <taxon>Pluteus</taxon>
    </lineage>
</organism>
<accession>A0ACD3AY82</accession>
<evidence type="ECO:0000313" key="1">
    <source>
        <dbReference type="EMBL" id="TFK69922.1"/>
    </source>
</evidence>
<dbReference type="EMBL" id="ML208322">
    <property type="protein sequence ID" value="TFK69922.1"/>
    <property type="molecule type" value="Genomic_DNA"/>
</dbReference>